<evidence type="ECO:0000256" key="1">
    <source>
        <dbReference type="ARBA" id="ARBA00010116"/>
    </source>
</evidence>
<evidence type="ECO:0000256" key="2">
    <source>
        <dbReference type="SAM" id="SignalP"/>
    </source>
</evidence>
<feature type="domain" description="Inverse autotransporter beta-domain" evidence="3">
    <location>
        <begin position="65"/>
        <end position="324"/>
    </location>
</feature>
<organism evidence="4 5">
    <name type="scientific">Citrobacter youngae ATCC 29220</name>
    <dbReference type="NCBI Taxonomy" id="500640"/>
    <lineage>
        <taxon>Bacteria</taxon>
        <taxon>Pseudomonadati</taxon>
        <taxon>Pseudomonadota</taxon>
        <taxon>Gammaproteobacteria</taxon>
        <taxon>Enterobacterales</taxon>
        <taxon>Enterobacteriaceae</taxon>
        <taxon>Citrobacter</taxon>
        <taxon>Citrobacter freundii complex</taxon>
    </lineage>
</organism>
<dbReference type="PRINTS" id="PR01369">
    <property type="entry name" value="INTIMIN"/>
</dbReference>
<dbReference type="InterPro" id="IPR024519">
    <property type="entry name" value="IAT_beta"/>
</dbReference>
<evidence type="ECO:0000313" key="4">
    <source>
        <dbReference type="EMBL" id="EFE05366.1"/>
    </source>
</evidence>
<dbReference type="EMBL" id="ABWL02000042">
    <property type="protein sequence ID" value="EFE05366.1"/>
    <property type="molecule type" value="Genomic_DNA"/>
</dbReference>
<dbReference type="eggNOG" id="COG4932">
    <property type="taxonomic scope" value="Bacteria"/>
</dbReference>
<dbReference type="Gene3D" id="2.60.40.1080">
    <property type="match status" value="1"/>
</dbReference>
<feature type="chain" id="PRO_5003054997" description="Inverse autotransporter beta-domain domain-containing protein" evidence="2">
    <location>
        <begin position="21"/>
        <end position="715"/>
    </location>
</feature>
<dbReference type="InterPro" id="IPR013783">
    <property type="entry name" value="Ig-like_fold"/>
</dbReference>
<dbReference type="Gene3D" id="2.60.40.10">
    <property type="entry name" value="Immunoglobulins"/>
    <property type="match status" value="1"/>
</dbReference>
<dbReference type="GO" id="GO:0007155">
    <property type="term" value="P:cell adhesion"/>
    <property type="evidence" value="ECO:0007669"/>
    <property type="project" value="InterPro"/>
</dbReference>
<accession>D4BL47</accession>
<name>D4BL47_9ENTR</name>
<dbReference type="PANTHER" id="PTHR39576">
    <property type="entry name" value="ATTACHING AND EFFACING PROTEIN HOMOLOG-RELATED-RELATED"/>
    <property type="match status" value="1"/>
</dbReference>
<gene>
    <name evidence="4" type="ORF">CIT292_11287</name>
</gene>
<evidence type="ECO:0000313" key="5">
    <source>
        <dbReference type="Proteomes" id="UP000003880"/>
    </source>
</evidence>
<dbReference type="Proteomes" id="UP000003880">
    <property type="component" value="Unassembled WGS sequence"/>
</dbReference>
<dbReference type="GO" id="GO:0009279">
    <property type="term" value="C:cell outer membrane"/>
    <property type="evidence" value="ECO:0007669"/>
    <property type="project" value="TreeGrafter"/>
</dbReference>
<protein>
    <recommendedName>
        <fullName evidence="3">Inverse autotransporter beta-domain domain-containing protein</fullName>
    </recommendedName>
</protein>
<feature type="signal peptide" evidence="2">
    <location>
        <begin position="1"/>
        <end position="20"/>
    </location>
</feature>
<dbReference type="Gene3D" id="2.40.160.160">
    <property type="entry name" value="Inverse autotransporter, beta-domain"/>
    <property type="match status" value="1"/>
</dbReference>
<keyword evidence="2" id="KW-0732">Signal</keyword>
<proteinExistence type="inferred from homology"/>
<dbReference type="InterPro" id="IPR051715">
    <property type="entry name" value="Intimin-Invasin_domain"/>
</dbReference>
<comment type="similarity">
    <text evidence="1">Belongs to the intimin/invasin family.</text>
</comment>
<dbReference type="PANTHER" id="PTHR39576:SF2">
    <property type="entry name" value="ATTACHING AND EFFACING PROTEIN HOMOLOG-RELATED"/>
    <property type="match status" value="1"/>
</dbReference>
<dbReference type="InterPro" id="IPR003535">
    <property type="entry name" value="Intimin/invasin_bac"/>
</dbReference>
<dbReference type="InterPro" id="IPR038177">
    <property type="entry name" value="IAT_beta_sf"/>
</dbReference>
<dbReference type="RefSeq" id="WP_006688402.1">
    <property type="nucleotide sequence ID" value="NZ_GG730306.1"/>
</dbReference>
<dbReference type="InterPro" id="IPR008964">
    <property type="entry name" value="Invasin/intimin_cell_adhesion"/>
</dbReference>
<dbReference type="HOGENOM" id="CLU_000210_6_1_6"/>
<dbReference type="AlphaFoldDB" id="D4BL47"/>
<sequence>MLKTKLLMLSLMCISPLLYAQETPTKDSLPVLDSSTTQTGETISDSTLYTKSAASLLKSGPAFDQYAAGKISQLTSQAIEGWLKQYGNARITLNAQSDNSTALAGSSADLLFGLHNQDSRLDYIQFDTHYQDTEDMIFNVGLGQRYFMTNKTMLGYNVFYDRNINSGVSRSGVGFELWRDYFKFSGNGYFALSDWQNSEQLEDYDEKAADGYDMQIEAYLPTYAQLGGHLKYEQYFGDNVALFDTNHLQTDPSAITVGMSYTPIPLITFALDYKKGNDSLDDTSISAAINYAIGVPWSQQISSDYVQTRRSLVGSRFDFVSRNNDIVMQYRKQDVIKLILPTQLNGQATQQLPLVATVEAKNGLDHIQWDSSSSLLQAGGTVIPGSDATHFTVSLPATAGQYVLNGTAYDNHHNASNSAQTRFIVAGGGGNAQITFQPLTTAWTDTAENIAVEVKDASGQPAPGTSVTFSTTSCTGNDCTLSDTTVTAIDTQGKAIAKTTLLKPAAGTTVVRACVTGTSACSDQPIKFYQPPFMTGELKLLGKLSPDTSLPTTWISNMQFSTAFATRGGDGNYSWKSSDESAATVDESGLVTIKNKLADFSISVTSLGRTSVAAKSLNVTKATAMLHIDTNEANYADTDQACTAAGRKIPALQDFTDITTLWGDMSKYPTYSALRDYVWAYGTETDVAPGYRMSDGVSYPNLSKETNGYQGCLEK</sequence>
<evidence type="ECO:0000259" key="3">
    <source>
        <dbReference type="Pfam" id="PF11924"/>
    </source>
</evidence>
<dbReference type="SUPFAM" id="SSF49373">
    <property type="entry name" value="Invasin/intimin cell-adhesion fragments"/>
    <property type="match status" value="1"/>
</dbReference>
<dbReference type="Pfam" id="PF26182">
    <property type="entry name" value="Ig_NUP210_5th"/>
    <property type="match status" value="1"/>
</dbReference>
<reference evidence="4 5" key="1">
    <citation type="submission" date="2010-02" db="EMBL/GenBank/DDBJ databases">
        <authorList>
            <person name="Weinstock G."/>
            <person name="Sodergren E."/>
            <person name="Clifton S."/>
            <person name="Fulton L."/>
            <person name="Fulton B."/>
            <person name="Courtney L."/>
            <person name="Fronick C."/>
            <person name="Harrison M."/>
            <person name="Strong C."/>
            <person name="Farmer C."/>
            <person name="Delahaunty K."/>
            <person name="Markovic C."/>
            <person name="Hall O."/>
            <person name="Minx P."/>
            <person name="Tomlinson C."/>
            <person name="Mitreva M."/>
            <person name="Nelson J."/>
            <person name="Hou S."/>
            <person name="Wollam A."/>
            <person name="Pepin K.H."/>
            <person name="Johnson M."/>
            <person name="Bhonagiri V."/>
            <person name="Zhang X."/>
            <person name="Suruliraj S."/>
            <person name="Warren W."/>
            <person name="Chinwalla A."/>
            <person name="Mardis E.R."/>
            <person name="Wilson R.K."/>
        </authorList>
    </citation>
    <scope>NUCLEOTIDE SEQUENCE [LARGE SCALE GENOMIC DNA]</scope>
    <source>
        <strain evidence="4 5">ATCC 29220</strain>
    </source>
</reference>
<dbReference type="Pfam" id="PF11924">
    <property type="entry name" value="IAT_beta"/>
    <property type="match status" value="1"/>
</dbReference>
<comment type="caution">
    <text evidence="4">The sequence shown here is derived from an EMBL/GenBank/DDBJ whole genome shotgun (WGS) entry which is preliminary data.</text>
</comment>